<dbReference type="AlphaFoldDB" id="A0A5B7CUC0"/>
<organism evidence="2 3">
    <name type="scientific">Portunus trituberculatus</name>
    <name type="common">Swimming crab</name>
    <name type="synonym">Neptunus trituberculatus</name>
    <dbReference type="NCBI Taxonomy" id="210409"/>
    <lineage>
        <taxon>Eukaryota</taxon>
        <taxon>Metazoa</taxon>
        <taxon>Ecdysozoa</taxon>
        <taxon>Arthropoda</taxon>
        <taxon>Crustacea</taxon>
        <taxon>Multicrustacea</taxon>
        <taxon>Malacostraca</taxon>
        <taxon>Eumalacostraca</taxon>
        <taxon>Eucarida</taxon>
        <taxon>Decapoda</taxon>
        <taxon>Pleocyemata</taxon>
        <taxon>Brachyura</taxon>
        <taxon>Eubrachyura</taxon>
        <taxon>Portunoidea</taxon>
        <taxon>Portunidae</taxon>
        <taxon>Portuninae</taxon>
        <taxon>Portunus</taxon>
    </lineage>
</organism>
<gene>
    <name evidence="2" type="ORF">E2C01_003735</name>
</gene>
<dbReference type="Proteomes" id="UP000324222">
    <property type="component" value="Unassembled WGS sequence"/>
</dbReference>
<feature type="compositionally biased region" description="Basic and acidic residues" evidence="1">
    <location>
        <begin position="75"/>
        <end position="85"/>
    </location>
</feature>
<evidence type="ECO:0000313" key="3">
    <source>
        <dbReference type="Proteomes" id="UP000324222"/>
    </source>
</evidence>
<keyword evidence="3" id="KW-1185">Reference proteome</keyword>
<feature type="region of interest" description="Disordered" evidence="1">
    <location>
        <begin position="59"/>
        <end position="85"/>
    </location>
</feature>
<accession>A0A5B7CUC0</accession>
<reference evidence="2 3" key="1">
    <citation type="submission" date="2019-05" db="EMBL/GenBank/DDBJ databases">
        <title>Another draft genome of Portunus trituberculatus and its Hox gene families provides insights of decapod evolution.</title>
        <authorList>
            <person name="Jeong J.-H."/>
            <person name="Song I."/>
            <person name="Kim S."/>
            <person name="Choi T."/>
            <person name="Kim D."/>
            <person name="Ryu S."/>
            <person name="Kim W."/>
        </authorList>
    </citation>
    <scope>NUCLEOTIDE SEQUENCE [LARGE SCALE GENOMIC DNA]</scope>
    <source>
        <tissue evidence="2">Muscle</tissue>
    </source>
</reference>
<name>A0A5B7CUC0_PORTR</name>
<sequence length="139" mass="15439">MIGRTLVPALPPLPPQTRRGSSSSQQQLRAFRSSVRHDHALQPPDVAGNILVTRKSLAHQEGSASIAPDTHPMLRRREREAKGKEVTQSERCAFSSRKVVVVVVVVVVVPQAPRSPITRFLFAAAMEGVRKLREAEYLW</sequence>
<comment type="caution">
    <text evidence="2">The sequence shown here is derived from an EMBL/GenBank/DDBJ whole genome shotgun (WGS) entry which is preliminary data.</text>
</comment>
<proteinExistence type="predicted"/>
<feature type="region of interest" description="Disordered" evidence="1">
    <location>
        <begin position="1"/>
        <end position="45"/>
    </location>
</feature>
<evidence type="ECO:0000256" key="1">
    <source>
        <dbReference type="SAM" id="MobiDB-lite"/>
    </source>
</evidence>
<protein>
    <submittedName>
        <fullName evidence="2">Uncharacterized protein</fullName>
    </submittedName>
</protein>
<evidence type="ECO:0000313" key="2">
    <source>
        <dbReference type="EMBL" id="MPC11083.1"/>
    </source>
</evidence>
<dbReference type="EMBL" id="VSRR010000143">
    <property type="protein sequence ID" value="MPC11083.1"/>
    <property type="molecule type" value="Genomic_DNA"/>
</dbReference>